<reference evidence="1" key="2">
    <citation type="submission" date="2015-06" db="UniProtKB">
        <authorList>
            <consortium name="EnsemblProtists"/>
        </authorList>
    </citation>
    <scope>IDENTIFICATION</scope>
    <source>
        <strain evidence="1">Emoy2</strain>
    </source>
</reference>
<dbReference type="STRING" id="559515.M4BE81"/>
<organism evidence="1 2">
    <name type="scientific">Hyaloperonospora arabidopsidis (strain Emoy2)</name>
    <name type="common">Downy mildew agent</name>
    <name type="synonym">Peronospora arabidopsidis</name>
    <dbReference type="NCBI Taxonomy" id="559515"/>
    <lineage>
        <taxon>Eukaryota</taxon>
        <taxon>Sar</taxon>
        <taxon>Stramenopiles</taxon>
        <taxon>Oomycota</taxon>
        <taxon>Peronosporomycetes</taxon>
        <taxon>Peronosporales</taxon>
        <taxon>Peronosporaceae</taxon>
        <taxon>Hyaloperonospora</taxon>
    </lineage>
</organism>
<dbReference type="AlphaFoldDB" id="M4BE81"/>
<dbReference type="VEuPathDB" id="FungiDB:HpaG804599"/>
<evidence type="ECO:0000313" key="1">
    <source>
        <dbReference type="EnsemblProtists" id="HpaP804599"/>
    </source>
</evidence>
<sequence>MIGSHTGLSQFNLISKLLDVLCLRCNETLVGVLYEGVRNMTGSVQGVLTRLQQASTIHKFNHVWCLFHQLEETWTATDGGTFMTTLLAIIIHSRCQQRLVDATRSTCPKMSSMRWNSLYMVTAWLDDYRVEVLAHYRSMSHARSTTAPTCPSWWLLNAITASLAYSINTVVQRLQGRRITLAINPPR</sequence>
<proteinExistence type="predicted"/>
<keyword evidence="2" id="KW-1185">Reference proteome</keyword>
<dbReference type="EnsemblProtists" id="HpaT804599">
    <property type="protein sequence ID" value="HpaP804599"/>
    <property type="gene ID" value="HpaG804599"/>
</dbReference>
<dbReference type="EMBL" id="JH598174">
    <property type="status" value="NOT_ANNOTATED_CDS"/>
    <property type="molecule type" value="Genomic_DNA"/>
</dbReference>
<dbReference type="Proteomes" id="UP000011713">
    <property type="component" value="Unassembled WGS sequence"/>
</dbReference>
<accession>M4BE81</accession>
<reference evidence="2" key="1">
    <citation type="journal article" date="2010" name="Science">
        <title>Signatures of adaptation to obligate biotrophy in the Hyaloperonospora arabidopsidis genome.</title>
        <authorList>
            <person name="Baxter L."/>
            <person name="Tripathy S."/>
            <person name="Ishaque N."/>
            <person name="Boot N."/>
            <person name="Cabral A."/>
            <person name="Kemen E."/>
            <person name="Thines M."/>
            <person name="Ah-Fong A."/>
            <person name="Anderson R."/>
            <person name="Badejoko W."/>
            <person name="Bittner-Eddy P."/>
            <person name="Boore J.L."/>
            <person name="Chibucos M.C."/>
            <person name="Coates M."/>
            <person name="Dehal P."/>
            <person name="Delehaunty K."/>
            <person name="Dong S."/>
            <person name="Downton P."/>
            <person name="Dumas B."/>
            <person name="Fabro G."/>
            <person name="Fronick C."/>
            <person name="Fuerstenberg S.I."/>
            <person name="Fulton L."/>
            <person name="Gaulin E."/>
            <person name="Govers F."/>
            <person name="Hughes L."/>
            <person name="Humphray S."/>
            <person name="Jiang R.H."/>
            <person name="Judelson H."/>
            <person name="Kamoun S."/>
            <person name="Kyung K."/>
            <person name="Meijer H."/>
            <person name="Minx P."/>
            <person name="Morris P."/>
            <person name="Nelson J."/>
            <person name="Phuntumart V."/>
            <person name="Qutob D."/>
            <person name="Rehmany A."/>
            <person name="Rougon-Cardoso A."/>
            <person name="Ryden P."/>
            <person name="Torto-Alalibo T."/>
            <person name="Studholme D."/>
            <person name="Wang Y."/>
            <person name="Win J."/>
            <person name="Wood J."/>
            <person name="Clifton S.W."/>
            <person name="Rogers J."/>
            <person name="Van den Ackerveken G."/>
            <person name="Jones J.D."/>
            <person name="McDowell J.M."/>
            <person name="Beynon J."/>
            <person name="Tyler B.M."/>
        </authorList>
    </citation>
    <scope>NUCLEOTIDE SEQUENCE [LARGE SCALE GENOMIC DNA]</scope>
    <source>
        <strain evidence="2">Emoy2</strain>
    </source>
</reference>
<evidence type="ECO:0000313" key="2">
    <source>
        <dbReference type="Proteomes" id="UP000011713"/>
    </source>
</evidence>
<dbReference type="HOGENOM" id="CLU_125236_0_0_1"/>
<dbReference type="PANTHER" id="PTHR37067:SF3">
    <property type="entry name" value="PX DOMAIN-CONTAINING PROTEIN"/>
    <property type="match status" value="1"/>
</dbReference>
<dbReference type="PANTHER" id="PTHR37067">
    <property type="entry name" value="PX DOMAIN-CONTAINING PROTEIN"/>
    <property type="match status" value="1"/>
</dbReference>
<name>M4BE81_HYAAE</name>
<dbReference type="InParanoid" id="M4BE81"/>
<protein>
    <submittedName>
        <fullName evidence="1">Uncharacterized protein</fullName>
    </submittedName>
</protein>